<dbReference type="AlphaFoldDB" id="A0A3N1HHN8"/>
<reference evidence="1 2" key="1">
    <citation type="submission" date="2018-11" db="EMBL/GenBank/DDBJ databases">
        <title>Sequencing the genomes of 1000 actinobacteria strains.</title>
        <authorList>
            <person name="Klenk H.-P."/>
        </authorList>
    </citation>
    <scope>NUCLEOTIDE SEQUENCE [LARGE SCALE GENOMIC DNA]</scope>
    <source>
        <strain evidence="1 2">DSM 44231</strain>
    </source>
</reference>
<dbReference type="InterPro" id="IPR007995">
    <property type="entry name" value="DUF742"/>
</dbReference>
<dbReference type="Pfam" id="PF05331">
    <property type="entry name" value="DUF742"/>
    <property type="match status" value="1"/>
</dbReference>
<dbReference type="RefSeq" id="WP_123747042.1">
    <property type="nucleotide sequence ID" value="NZ_RJKM01000001.1"/>
</dbReference>
<dbReference type="PANTHER" id="PTHR36221">
    <property type="entry name" value="DUF742 DOMAIN-CONTAINING PROTEIN"/>
    <property type="match status" value="1"/>
</dbReference>
<dbReference type="PANTHER" id="PTHR36221:SF1">
    <property type="entry name" value="DUF742 DOMAIN-CONTAINING PROTEIN"/>
    <property type="match status" value="1"/>
</dbReference>
<keyword evidence="2" id="KW-1185">Reference proteome</keyword>
<protein>
    <submittedName>
        <fullName evidence="1">Uncharacterized protein DUF742</fullName>
    </submittedName>
</protein>
<comment type="caution">
    <text evidence="1">The sequence shown here is derived from an EMBL/GenBank/DDBJ whole genome shotgun (WGS) entry which is preliminary data.</text>
</comment>
<dbReference type="Proteomes" id="UP000268727">
    <property type="component" value="Unassembled WGS sequence"/>
</dbReference>
<accession>A0A3N1HHN8</accession>
<evidence type="ECO:0000313" key="1">
    <source>
        <dbReference type="EMBL" id="ROP42033.1"/>
    </source>
</evidence>
<sequence length="226" mass="24415">MTVNRDRAVGVPDHRLVTTAKRGSPEPARFGGWTDYREWAEHDFRDRRAAEEPGPPTDAAIVVEALTDLVPIKVLVREENGGSRRSCLVPSSGVGGPEVELGPAPELGDAALIRPYVRPAERPDAQDDDFGFETVVELARPLVSLPAGEMSDDQRAVCRVCVVPQSVAEVAVAISAPLGLTRTIIGECIGNDYLRVHETAPLVNGLPSMDLLRRVYSGLSQLSDTR</sequence>
<name>A0A3N1HHN8_9PSEU</name>
<dbReference type="EMBL" id="RJKM01000001">
    <property type="protein sequence ID" value="ROP42033.1"/>
    <property type="molecule type" value="Genomic_DNA"/>
</dbReference>
<dbReference type="OrthoDB" id="3637486at2"/>
<gene>
    <name evidence="1" type="ORF">EDD40_7522</name>
</gene>
<organism evidence="1 2">
    <name type="scientific">Saccharothrix texasensis</name>
    <dbReference type="NCBI Taxonomy" id="103734"/>
    <lineage>
        <taxon>Bacteria</taxon>
        <taxon>Bacillati</taxon>
        <taxon>Actinomycetota</taxon>
        <taxon>Actinomycetes</taxon>
        <taxon>Pseudonocardiales</taxon>
        <taxon>Pseudonocardiaceae</taxon>
        <taxon>Saccharothrix</taxon>
    </lineage>
</organism>
<evidence type="ECO:0000313" key="2">
    <source>
        <dbReference type="Proteomes" id="UP000268727"/>
    </source>
</evidence>
<proteinExistence type="predicted"/>